<evidence type="ECO:0000313" key="3">
    <source>
        <dbReference type="Proteomes" id="UP000799779"/>
    </source>
</evidence>
<keyword evidence="1" id="KW-0496">Mitochondrion</keyword>
<protein>
    <recommendedName>
        <fullName evidence="1">Altered inheritance of mitochondria protein 41</fullName>
    </recommendedName>
</protein>
<name>A0A6A5WT90_9PLEO</name>
<gene>
    <name evidence="1" type="primary">AIM41</name>
    <name evidence="2" type="ORF">P154DRAFT_521104</name>
</gene>
<dbReference type="Pfam" id="PF09424">
    <property type="entry name" value="YqeY"/>
    <property type="match status" value="1"/>
</dbReference>
<comment type="similarity">
    <text evidence="1">Belongs to the AIM41 family.</text>
</comment>
<reference evidence="2" key="1">
    <citation type="journal article" date="2020" name="Stud. Mycol.">
        <title>101 Dothideomycetes genomes: a test case for predicting lifestyles and emergence of pathogens.</title>
        <authorList>
            <person name="Haridas S."/>
            <person name="Albert R."/>
            <person name="Binder M."/>
            <person name="Bloem J."/>
            <person name="Labutti K."/>
            <person name="Salamov A."/>
            <person name="Andreopoulos B."/>
            <person name="Baker S."/>
            <person name="Barry K."/>
            <person name="Bills G."/>
            <person name="Bluhm B."/>
            <person name="Cannon C."/>
            <person name="Castanera R."/>
            <person name="Culley D."/>
            <person name="Daum C."/>
            <person name="Ezra D."/>
            <person name="Gonzalez J."/>
            <person name="Henrissat B."/>
            <person name="Kuo A."/>
            <person name="Liang C."/>
            <person name="Lipzen A."/>
            <person name="Lutzoni F."/>
            <person name="Magnuson J."/>
            <person name="Mondo S."/>
            <person name="Nolan M."/>
            <person name="Ohm R."/>
            <person name="Pangilinan J."/>
            <person name="Park H.-J."/>
            <person name="Ramirez L."/>
            <person name="Alfaro M."/>
            <person name="Sun H."/>
            <person name="Tritt A."/>
            <person name="Yoshinaga Y."/>
            <person name="Zwiers L.-H."/>
            <person name="Turgeon B."/>
            <person name="Goodwin S."/>
            <person name="Spatafora J."/>
            <person name="Crous P."/>
            <person name="Grigoriev I."/>
        </authorList>
    </citation>
    <scope>NUCLEOTIDE SEQUENCE</scope>
    <source>
        <strain evidence="2">CBS 123094</strain>
    </source>
</reference>
<comment type="subcellular location">
    <subcellularLocation>
        <location evidence="1">Mitochondrion</location>
    </subcellularLocation>
</comment>
<dbReference type="Gene3D" id="1.10.1510.10">
    <property type="entry name" value="Uncharacterised protein YqeY/AIM41 PF09424, N-terminal domain"/>
    <property type="match status" value="1"/>
</dbReference>
<dbReference type="AlphaFoldDB" id="A0A6A5WT90"/>
<proteinExistence type="inferred from homology"/>
<dbReference type="SUPFAM" id="SSF89095">
    <property type="entry name" value="GatB/YqeY motif"/>
    <property type="match status" value="1"/>
</dbReference>
<evidence type="ECO:0000313" key="2">
    <source>
        <dbReference type="EMBL" id="KAF2002285.1"/>
    </source>
</evidence>
<dbReference type="PANTHER" id="PTHR28055:SF1">
    <property type="entry name" value="ALTERED INHERITANCE OF MITOCHONDRIA PROTEIN 41, MITOCHONDRIAL"/>
    <property type="match status" value="1"/>
</dbReference>
<dbReference type="GO" id="GO:0016884">
    <property type="term" value="F:carbon-nitrogen ligase activity, with glutamine as amido-N-donor"/>
    <property type="evidence" value="ECO:0007669"/>
    <property type="project" value="UniProtKB-UniRule"/>
</dbReference>
<dbReference type="PANTHER" id="PTHR28055">
    <property type="entry name" value="ALTERED INHERITANCE OF MITOCHONDRIA PROTEIN 41, MITOCHONDRIAL"/>
    <property type="match status" value="1"/>
</dbReference>
<dbReference type="GO" id="GO:0005739">
    <property type="term" value="C:mitochondrion"/>
    <property type="evidence" value="ECO:0007669"/>
    <property type="project" value="UniProtKB-SubCell"/>
</dbReference>
<dbReference type="InterPro" id="IPR019004">
    <property type="entry name" value="YqeY/Aim41"/>
</dbReference>
<organism evidence="2 3">
    <name type="scientific">Amniculicola lignicola CBS 123094</name>
    <dbReference type="NCBI Taxonomy" id="1392246"/>
    <lineage>
        <taxon>Eukaryota</taxon>
        <taxon>Fungi</taxon>
        <taxon>Dikarya</taxon>
        <taxon>Ascomycota</taxon>
        <taxon>Pezizomycotina</taxon>
        <taxon>Dothideomycetes</taxon>
        <taxon>Pleosporomycetidae</taxon>
        <taxon>Pleosporales</taxon>
        <taxon>Amniculicolaceae</taxon>
        <taxon>Amniculicola</taxon>
    </lineage>
</organism>
<sequence>MSLPRLIRTRYLCQNLAKHTPPTRTFLTTRPLFSPSEPTVLPRLHADLKNALRSKNKPALSVLRALLATITNASKTPKPITTDNALLALLQKTISTSKTSITEFQQAGREDLVTKEEEQISVLQAYVSEIPVMSEEEVRVVVKEVIAGEKKVVAGGILGKTLGKLASEDAAFDRQMLRRVVEEEVSHV</sequence>
<dbReference type="InterPro" id="IPR042184">
    <property type="entry name" value="YqeY/Aim41_N"/>
</dbReference>
<keyword evidence="3" id="KW-1185">Reference proteome</keyword>
<evidence type="ECO:0000256" key="1">
    <source>
        <dbReference type="RuleBase" id="RU365099"/>
    </source>
</evidence>
<dbReference type="EMBL" id="ML977578">
    <property type="protein sequence ID" value="KAF2002285.1"/>
    <property type="molecule type" value="Genomic_DNA"/>
</dbReference>
<dbReference type="OrthoDB" id="538640at2759"/>
<accession>A0A6A5WT90</accession>
<dbReference type="Proteomes" id="UP000799779">
    <property type="component" value="Unassembled WGS sequence"/>
</dbReference>
<dbReference type="InterPro" id="IPR003789">
    <property type="entry name" value="Asn/Gln_tRNA_amidoTrase-B-like"/>
</dbReference>